<feature type="transmembrane region" description="Helical" evidence="1">
    <location>
        <begin position="36"/>
        <end position="61"/>
    </location>
</feature>
<keyword evidence="1" id="KW-0472">Membrane</keyword>
<evidence type="ECO:0000313" key="2">
    <source>
        <dbReference type="EMBL" id="CAH2017563.1"/>
    </source>
</evidence>
<dbReference type="EMBL" id="CAKOFQ010009347">
    <property type="protein sequence ID" value="CAH2017563.1"/>
    <property type="molecule type" value="Genomic_DNA"/>
</dbReference>
<organism evidence="2 3">
    <name type="scientific">Acanthoscelides obtectus</name>
    <name type="common">Bean weevil</name>
    <name type="synonym">Bruchus obtectus</name>
    <dbReference type="NCBI Taxonomy" id="200917"/>
    <lineage>
        <taxon>Eukaryota</taxon>
        <taxon>Metazoa</taxon>
        <taxon>Ecdysozoa</taxon>
        <taxon>Arthropoda</taxon>
        <taxon>Hexapoda</taxon>
        <taxon>Insecta</taxon>
        <taxon>Pterygota</taxon>
        <taxon>Neoptera</taxon>
        <taxon>Endopterygota</taxon>
        <taxon>Coleoptera</taxon>
        <taxon>Polyphaga</taxon>
        <taxon>Cucujiformia</taxon>
        <taxon>Chrysomeloidea</taxon>
        <taxon>Chrysomelidae</taxon>
        <taxon>Bruchinae</taxon>
        <taxon>Bruchini</taxon>
        <taxon>Acanthoscelides</taxon>
    </lineage>
</organism>
<dbReference type="Proteomes" id="UP001152888">
    <property type="component" value="Unassembled WGS sequence"/>
</dbReference>
<gene>
    <name evidence="2" type="ORF">ACAOBT_LOCUS36102</name>
</gene>
<evidence type="ECO:0000313" key="3">
    <source>
        <dbReference type="Proteomes" id="UP001152888"/>
    </source>
</evidence>
<proteinExistence type="predicted"/>
<reference evidence="2" key="1">
    <citation type="submission" date="2022-03" db="EMBL/GenBank/DDBJ databases">
        <authorList>
            <person name="Sayadi A."/>
        </authorList>
    </citation>
    <scope>NUCLEOTIDE SEQUENCE</scope>
</reference>
<keyword evidence="3" id="KW-1185">Reference proteome</keyword>
<accession>A0A9P0VQZ9</accession>
<evidence type="ECO:0000256" key="1">
    <source>
        <dbReference type="SAM" id="Phobius"/>
    </source>
</evidence>
<name>A0A9P0VQZ9_ACAOB</name>
<comment type="caution">
    <text evidence="2">The sequence shown here is derived from an EMBL/GenBank/DDBJ whole genome shotgun (WGS) entry which is preliminary data.</text>
</comment>
<protein>
    <submittedName>
        <fullName evidence="2">Uncharacterized protein</fullName>
    </submittedName>
</protein>
<keyword evidence="1" id="KW-1133">Transmembrane helix</keyword>
<keyword evidence="1" id="KW-0812">Transmembrane</keyword>
<dbReference type="AlphaFoldDB" id="A0A9P0VQZ9"/>
<sequence>MALSSMRLLYRPCSGLAFHWRTRSCIGLSLPQGRKIFLKGLVVSTFYPSVLLLDAFCWMCFWRKYWRRLSTWRRCSVGMQGIPLPPSLRGRWNRSMELCGWCPRYYGILFWFPH</sequence>